<feature type="region of interest" description="Disordered" evidence="1">
    <location>
        <begin position="118"/>
        <end position="153"/>
    </location>
</feature>
<sequence>MYLLIDMEKIDIQVLVTISYINTTGEQTHLCRANFPVGWGFKVKVFDQNEAVLFEVHISYQSDQLANVENNNYYITIAPLLEEGSFRAAIQIVGPTPHSAFVSPRNYGQDLLIRLLDDQEREEAGVEEEIEEEREEEEEEFNVFPTPPPTPPL</sequence>
<reference evidence="2 3" key="1">
    <citation type="submission" date="2019-08" db="EMBL/GenBank/DDBJ databases">
        <authorList>
            <person name="Alioto T."/>
            <person name="Alioto T."/>
            <person name="Gomez Garrido J."/>
        </authorList>
    </citation>
    <scope>NUCLEOTIDE SEQUENCE [LARGE SCALE GENOMIC DNA]</scope>
</reference>
<accession>A0A5E4MKW9</accession>
<dbReference type="EMBL" id="CABPRJ010000565">
    <property type="protein sequence ID" value="VVC31042.1"/>
    <property type="molecule type" value="Genomic_DNA"/>
</dbReference>
<dbReference type="Proteomes" id="UP000325440">
    <property type="component" value="Unassembled WGS sequence"/>
</dbReference>
<evidence type="ECO:0000313" key="2">
    <source>
        <dbReference type="EMBL" id="VVC31042.1"/>
    </source>
</evidence>
<name>A0A5E4MKW9_9HEMI</name>
<feature type="compositionally biased region" description="Acidic residues" evidence="1">
    <location>
        <begin position="125"/>
        <end position="141"/>
    </location>
</feature>
<evidence type="ECO:0000256" key="1">
    <source>
        <dbReference type="SAM" id="MobiDB-lite"/>
    </source>
</evidence>
<protein>
    <submittedName>
        <fullName evidence="2">Uncharacterized protein</fullName>
    </submittedName>
</protein>
<organism evidence="2 3">
    <name type="scientific">Cinara cedri</name>
    <dbReference type="NCBI Taxonomy" id="506608"/>
    <lineage>
        <taxon>Eukaryota</taxon>
        <taxon>Metazoa</taxon>
        <taxon>Ecdysozoa</taxon>
        <taxon>Arthropoda</taxon>
        <taxon>Hexapoda</taxon>
        <taxon>Insecta</taxon>
        <taxon>Pterygota</taxon>
        <taxon>Neoptera</taxon>
        <taxon>Paraneoptera</taxon>
        <taxon>Hemiptera</taxon>
        <taxon>Sternorrhyncha</taxon>
        <taxon>Aphidomorpha</taxon>
        <taxon>Aphidoidea</taxon>
        <taxon>Aphididae</taxon>
        <taxon>Lachninae</taxon>
        <taxon>Cinara</taxon>
    </lineage>
</organism>
<dbReference type="AlphaFoldDB" id="A0A5E4MKW9"/>
<gene>
    <name evidence="2" type="ORF">CINCED_3A023198</name>
</gene>
<proteinExistence type="predicted"/>
<keyword evidence="3" id="KW-1185">Reference proteome</keyword>
<evidence type="ECO:0000313" key="3">
    <source>
        <dbReference type="Proteomes" id="UP000325440"/>
    </source>
</evidence>